<proteinExistence type="predicted"/>
<reference evidence="1 2" key="1">
    <citation type="submission" date="2014-11" db="EMBL/GenBank/DDBJ databases">
        <title>Genome sequencing of Pantoea rodasii ND03.</title>
        <authorList>
            <person name="Muhamad Yunos N.Y."/>
            <person name="Chan K.-G."/>
        </authorList>
    </citation>
    <scope>NUCLEOTIDE SEQUENCE [LARGE SCALE GENOMIC DNA]</scope>
    <source>
        <strain evidence="1 2">ND03</strain>
    </source>
</reference>
<dbReference type="EMBL" id="JTJJ01000038">
    <property type="protein sequence ID" value="KHJ67963.1"/>
    <property type="molecule type" value="Genomic_DNA"/>
</dbReference>
<gene>
    <name evidence="1" type="ORF">QU24_11125</name>
</gene>
<name>A0A0B1R4I9_9GAMM</name>
<evidence type="ECO:0000313" key="2">
    <source>
        <dbReference type="Proteomes" id="UP000030853"/>
    </source>
</evidence>
<dbReference type="RefSeq" id="WP_039330933.1">
    <property type="nucleotide sequence ID" value="NZ_JTJJ01000038.1"/>
</dbReference>
<accession>A0A0B1R4I9</accession>
<organism evidence="1 2">
    <name type="scientific">Pantoea rodasii</name>
    <dbReference type="NCBI Taxonomy" id="1076549"/>
    <lineage>
        <taxon>Bacteria</taxon>
        <taxon>Pseudomonadati</taxon>
        <taxon>Pseudomonadota</taxon>
        <taxon>Gammaproteobacteria</taxon>
        <taxon>Enterobacterales</taxon>
        <taxon>Erwiniaceae</taxon>
        <taxon>Pantoea</taxon>
    </lineage>
</organism>
<sequence length="115" mass="12429">MSSLASWSYTAQATVWRRLGLNEYGDSLGWSEPLVIACDYQGGLSKRLGAIGVEKVVKNTIWTEYALATPGDYILIGASAESDPMAAGADEIMQSIQYADTFERTADDWAVITGV</sequence>
<comment type="caution">
    <text evidence="1">The sequence shown here is derived from an EMBL/GenBank/DDBJ whole genome shotgun (WGS) entry which is preliminary data.</text>
</comment>
<dbReference type="Proteomes" id="UP000030853">
    <property type="component" value="Unassembled WGS sequence"/>
</dbReference>
<protein>
    <submittedName>
        <fullName evidence="1">Uncharacterized protein</fullName>
    </submittedName>
</protein>
<evidence type="ECO:0000313" key="1">
    <source>
        <dbReference type="EMBL" id="KHJ67963.1"/>
    </source>
</evidence>
<dbReference type="AlphaFoldDB" id="A0A0B1R4I9"/>